<accession>A0ABV4MC60</accession>
<evidence type="ECO:0008006" key="4">
    <source>
        <dbReference type="Google" id="ProtNLM"/>
    </source>
</evidence>
<name>A0ABV4MC60_9VIBR</name>
<protein>
    <recommendedName>
        <fullName evidence="4">Tat pathway signal protein</fullName>
    </recommendedName>
</protein>
<feature type="transmembrane region" description="Helical" evidence="1">
    <location>
        <begin position="1306"/>
        <end position="1328"/>
    </location>
</feature>
<reference evidence="2 3" key="1">
    <citation type="submission" date="2024-06" db="EMBL/GenBank/DDBJ databases">
        <authorList>
            <person name="Steensen K."/>
            <person name="Seneca J."/>
            <person name="Bartlau N."/>
            <person name="Yu A.X."/>
            <person name="Polz M.F."/>
        </authorList>
    </citation>
    <scope>NUCLEOTIDE SEQUENCE [LARGE SCALE GENOMIC DNA]</scope>
    <source>
        <strain evidence="2 3">1F146</strain>
    </source>
</reference>
<comment type="caution">
    <text evidence="2">The sequence shown here is derived from an EMBL/GenBank/DDBJ whole genome shotgun (WGS) entry which is preliminary data.</text>
</comment>
<dbReference type="EMBL" id="JBGOOS010000001">
    <property type="protein sequence ID" value="MEZ8207166.1"/>
    <property type="molecule type" value="Genomic_DNA"/>
</dbReference>
<dbReference type="PROSITE" id="PS51318">
    <property type="entry name" value="TAT"/>
    <property type="match status" value="1"/>
</dbReference>
<dbReference type="InterPro" id="IPR006311">
    <property type="entry name" value="TAT_signal"/>
</dbReference>
<keyword evidence="1" id="KW-1133">Transmembrane helix</keyword>
<feature type="transmembrane region" description="Helical" evidence="1">
    <location>
        <begin position="1219"/>
        <end position="1241"/>
    </location>
</feature>
<gene>
    <name evidence="2" type="ORF">ACED39_00060</name>
</gene>
<evidence type="ECO:0000313" key="3">
    <source>
        <dbReference type="Proteomes" id="UP001569151"/>
    </source>
</evidence>
<evidence type="ECO:0000256" key="1">
    <source>
        <dbReference type="SAM" id="Phobius"/>
    </source>
</evidence>
<evidence type="ECO:0000313" key="2">
    <source>
        <dbReference type="EMBL" id="MEZ8207166.1"/>
    </source>
</evidence>
<keyword evidence="1" id="KW-0472">Membrane</keyword>
<proteinExistence type="predicted"/>
<sequence>MSTTLSVKGLRHTLIQHLKLFIPDKTIVRKETGSFDYLMSRRAFLGNAGKLAAVAALVNAGLPPSAWADENPAYTINDPALQLTEAEKQAVREACKMSLTGELMDEQLLFKTDGQITSFENHHGLLRGIHHTPYIQTMPNEVGCDNPLAAGEHEMVYINNWGNVMHRFRDPDSSHGFKEQQVSDPRWSYANCDLYTLSHPDNGQIVGDRIVGAWIILLVDRDYNMLFSYTRTQILSADGSQEFNSDTGWKENNLSGNANYFKNIYYSPSYKRYDDSIRPDSPYIHTWESRRDDGGIGPVGVPIRSSVSRFRDIEEIANNPEKVFEVSTFSWDFESSPQKYAYREADIYLVDAGKDDNECTFILTRDTDYWKNIFQTFKAPWASDKVVKAENELITLGGGGHEVDYSAPIYPVIYGNPRDKVATQWGVTLMTQSGDICHLTRDKAERYPPAVSVIIANYLNKSSQRYNAFLRQTNHFGVQSLFGMTSAGEIFQRRQKSRRLNPDDYLSPFDIDAGYEDWQQLDKGATGILSLPFTNEDSEYLTAKQKPEGMEYVYSTVANYTLTHHEEEMMVSMSPEEVNANISKGIEQITDTFYHGEIQVTNIYGHPVGPDILVELRASRPTRLIDNQNAKGHSIARNKSVVLKTNAMGRVIVSIKAIDMKAPTLFARLYDKENYLSGAQILLSTKGGMFGWNELNPDYNAHKRLADKNHTSAAALQKEGLLKPENAKDDYYANMIRTAGSRLTTVSLQPALGSNLFANINGEQLNPLTRINYIDNNSYQGDENLPRGIWTINVKQGKAVESTPELVGSFWHSIGHLFHHIVHAIEKGVKAVIDGVAREITKITLEVGDAVKVIFHYASGAVKFILDTVEHVAKAIYSLIKIVGEKIADIASKIVQFIKLFFNFPDIFALTRSLNRGVRQDLNSVTDDVDNYTDVLKQGISALRRELHSSVEAKCNRLSNSAQGYCNLDSSSKDVMNKYRENACTYNFAKNKFYADVQAYRLASQNNQGNTATLDDLLAKLGDVAFNKGPRVPYDIIKTLFDAVVGGFNKETLCNVLHDLETLADDGLDVAVDIIDIVRDMLKLSRDAIGKALDASVPVLGWLLRLVGLDLTWGDLFGLIIAVPLHSLYATLTGKSLKSIDFNTPDALYSDAPGGVNLSAVNVCFVVAGYSNVTLSVASAFLEGDNSGILGKFKLAAGFTALAQASCAASKLKSGSKGAIWMMATTNLAITIVATGVTVFVSRAPDNKTIMFPINCLFFLTKVGTAIGISASKVPAATCVMAWAGTSNALLKTAASFPDSTAEAKVCALLGAAGINFAAISAFTVLTFTS</sequence>
<organism evidence="2 3">
    <name type="scientific">Vibrio bivalvicida</name>
    <dbReference type="NCBI Taxonomy" id="1276888"/>
    <lineage>
        <taxon>Bacteria</taxon>
        <taxon>Pseudomonadati</taxon>
        <taxon>Pseudomonadota</taxon>
        <taxon>Gammaproteobacteria</taxon>
        <taxon>Vibrionales</taxon>
        <taxon>Vibrionaceae</taxon>
        <taxon>Vibrio</taxon>
        <taxon>Vibrio oreintalis group</taxon>
    </lineage>
</organism>
<keyword evidence="1" id="KW-0812">Transmembrane</keyword>
<dbReference type="Proteomes" id="UP001569151">
    <property type="component" value="Unassembled WGS sequence"/>
</dbReference>
<dbReference type="RefSeq" id="WP_371717358.1">
    <property type="nucleotide sequence ID" value="NZ_JBGOOF010000001.1"/>
</dbReference>
<keyword evidence="3" id="KW-1185">Reference proteome</keyword>